<dbReference type="SUPFAM" id="SSF53041">
    <property type="entry name" value="Resolvase-like"/>
    <property type="match status" value="1"/>
</dbReference>
<evidence type="ECO:0000256" key="5">
    <source>
        <dbReference type="PROSITE-ProRule" id="PRU10137"/>
    </source>
</evidence>
<dbReference type="EMBL" id="CP054257">
    <property type="protein sequence ID" value="QTQ12422.1"/>
    <property type="molecule type" value="Genomic_DNA"/>
</dbReference>
<keyword evidence="3" id="KW-0233">DNA recombination</keyword>
<name>A0A975F0Y1_9SPIR</name>
<feature type="active site" description="O-(5'-phospho-DNA)-serine intermediate" evidence="4 5">
    <location>
        <position position="9"/>
    </location>
</feature>
<dbReference type="GO" id="GO:0003677">
    <property type="term" value="F:DNA binding"/>
    <property type="evidence" value="ECO:0007669"/>
    <property type="project" value="UniProtKB-KW"/>
</dbReference>
<evidence type="ECO:0000256" key="4">
    <source>
        <dbReference type="PIRSR" id="PIRSR606118-50"/>
    </source>
</evidence>
<reference evidence="7" key="1">
    <citation type="submission" date="2020-05" db="EMBL/GenBank/DDBJ databases">
        <authorList>
            <person name="Zeng H."/>
            <person name="Chan Y.K."/>
            <person name="Watt R.M."/>
        </authorList>
    </citation>
    <scope>NUCLEOTIDE SEQUENCE</scope>
    <source>
        <strain evidence="7">ATCC 700773</strain>
    </source>
</reference>
<dbReference type="PANTHER" id="PTHR30461">
    <property type="entry name" value="DNA-INVERTASE FROM LAMBDOID PROPHAGE"/>
    <property type="match status" value="1"/>
</dbReference>
<reference evidence="7" key="2">
    <citation type="journal article" date="2021" name="Microbiol. Resour. Announc.">
        <title>Complete Genome Sequences of Three Human Oral Treponema parvum Isolates.</title>
        <authorList>
            <person name="Zeng H."/>
            <person name="Watt R.M."/>
        </authorList>
    </citation>
    <scope>NUCLEOTIDE SEQUENCE</scope>
    <source>
        <strain evidence="7">ATCC 700773</strain>
    </source>
</reference>
<dbReference type="PROSITE" id="PS00397">
    <property type="entry name" value="RECOMBINASES_1"/>
    <property type="match status" value="1"/>
</dbReference>
<dbReference type="RefSeq" id="WP_210117136.1">
    <property type="nucleotide sequence ID" value="NZ_CP054257.1"/>
</dbReference>
<dbReference type="SMART" id="SM00857">
    <property type="entry name" value="Resolvase"/>
    <property type="match status" value="1"/>
</dbReference>
<keyword evidence="2" id="KW-0238">DNA-binding</keyword>
<dbReference type="Pfam" id="PF00239">
    <property type="entry name" value="Resolvase"/>
    <property type="match status" value="1"/>
</dbReference>
<organism evidence="7 8">
    <name type="scientific">Treponema parvum</name>
    <dbReference type="NCBI Taxonomy" id="138851"/>
    <lineage>
        <taxon>Bacteria</taxon>
        <taxon>Pseudomonadati</taxon>
        <taxon>Spirochaetota</taxon>
        <taxon>Spirochaetia</taxon>
        <taxon>Spirochaetales</taxon>
        <taxon>Treponemataceae</taxon>
        <taxon>Treponema</taxon>
    </lineage>
</organism>
<dbReference type="InterPro" id="IPR050639">
    <property type="entry name" value="SSR_resolvase"/>
</dbReference>
<evidence type="ECO:0000256" key="3">
    <source>
        <dbReference type="ARBA" id="ARBA00023172"/>
    </source>
</evidence>
<dbReference type="InterPro" id="IPR036162">
    <property type="entry name" value="Resolvase-like_N_sf"/>
</dbReference>
<evidence type="ECO:0000313" key="7">
    <source>
        <dbReference type="EMBL" id="QTQ12422.1"/>
    </source>
</evidence>
<evidence type="ECO:0000256" key="1">
    <source>
        <dbReference type="ARBA" id="ARBA00022908"/>
    </source>
</evidence>
<accession>A0A975F0Y1</accession>
<dbReference type="Proteomes" id="UP000671995">
    <property type="component" value="Chromosome"/>
</dbReference>
<dbReference type="Gene3D" id="3.40.50.1390">
    <property type="entry name" value="Resolvase, N-terminal catalytic domain"/>
    <property type="match status" value="1"/>
</dbReference>
<dbReference type="GO" id="GO:0015074">
    <property type="term" value="P:DNA integration"/>
    <property type="evidence" value="ECO:0007669"/>
    <property type="project" value="UniProtKB-KW"/>
</dbReference>
<feature type="domain" description="Resolvase/invertase-type recombinase catalytic" evidence="6">
    <location>
        <begin position="1"/>
        <end position="142"/>
    </location>
</feature>
<dbReference type="GO" id="GO:0000150">
    <property type="term" value="F:DNA strand exchange activity"/>
    <property type="evidence" value="ECO:0007669"/>
    <property type="project" value="InterPro"/>
</dbReference>
<evidence type="ECO:0000259" key="6">
    <source>
        <dbReference type="PROSITE" id="PS51736"/>
    </source>
</evidence>
<dbReference type="PROSITE" id="PS51736">
    <property type="entry name" value="RECOMBINASES_3"/>
    <property type="match status" value="1"/>
</dbReference>
<keyword evidence="1" id="KW-0229">DNA integration</keyword>
<dbReference type="InterPro" id="IPR006118">
    <property type="entry name" value="Recombinase_CS"/>
</dbReference>
<protein>
    <submittedName>
        <fullName evidence="7">Master DNA invertase Mpi family serine-type recombinase</fullName>
    </submittedName>
</protein>
<gene>
    <name evidence="7" type="ORF">HRI96_09555</name>
</gene>
<dbReference type="PANTHER" id="PTHR30461:SF19">
    <property type="entry name" value="SITE-SPECIFIC RECOMBINASE RESOLVASE FAMILY"/>
    <property type="match status" value="1"/>
</dbReference>
<dbReference type="InterPro" id="IPR006119">
    <property type="entry name" value="Resolv_N"/>
</dbReference>
<dbReference type="NCBIfam" id="NF009949">
    <property type="entry name" value="PRK13413.1"/>
    <property type="match status" value="1"/>
</dbReference>
<evidence type="ECO:0000313" key="8">
    <source>
        <dbReference type="Proteomes" id="UP000671995"/>
    </source>
</evidence>
<dbReference type="AlphaFoldDB" id="A0A975F0Y1"/>
<dbReference type="CDD" id="cd03768">
    <property type="entry name" value="SR_ResInv"/>
    <property type="match status" value="1"/>
</dbReference>
<evidence type="ECO:0000256" key="2">
    <source>
        <dbReference type="ARBA" id="ARBA00023125"/>
    </source>
</evidence>
<proteinExistence type="predicted"/>
<sequence>MIYAYLRVSTEKQTLENQRFEVCRWAEERHITIAEFVEEVMSGGISIGHRKLGALSERLHANDLLIVPELSRLGRSLLNVMSFLNACIEKHVRIFSIKENFEFADNINSKVLAFAFSLAAEIERQLISQRTKEALALRKTQGVVLGRPKGRKNSLLKLSGKEQEIEALLNKRISKAAIGRIFDVHRITVDKFIKERIKNPITSK</sequence>